<evidence type="ECO:0000313" key="1">
    <source>
        <dbReference type="EMBL" id="UNM14302.1"/>
    </source>
</evidence>
<organism evidence="1 2">
    <name type="scientific">Streptomyces formicae</name>
    <dbReference type="NCBI Taxonomy" id="1616117"/>
    <lineage>
        <taxon>Bacteria</taxon>
        <taxon>Bacillati</taxon>
        <taxon>Actinomycetota</taxon>
        <taxon>Actinomycetes</taxon>
        <taxon>Kitasatosporales</taxon>
        <taxon>Streptomycetaceae</taxon>
        <taxon>Streptomyces</taxon>
    </lineage>
</organism>
<dbReference type="RefSeq" id="WP_242333645.1">
    <property type="nucleotide sequence ID" value="NZ_CP071872.1"/>
</dbReference>
<name>A0ABY3WSN8_9ACTN</name>
<protein>
    <recommendedName>
        <fullName evidence="3">Secreted protein</fullName>
    </recommendedName>
</protein>
<gene>
    <name evidence="1" type="ORF">J4032_25110</name>
</gene>
<dbReference type="EMBL" id="CP071872">
    <property type="protein sequence ID" value="UNM14302.1"/>
    <property type="molecule type" value="Genomic_DNA"/>
</dbReference>
<evidence type="ECO:0008006" key="3">
    <source>
        <dbReference type="Google" id="ProtNLM"/>
    </source>
</evidence>
<sequence>MRSVCTFWRCVTVLGGLAALLLPLAGAAAALSRDDPAPRPFGADCDVVVEGSRATAYCHNSYLDTDRVQLHVECARWWDVDADSSPVDVAATAHATLTERCWKEIQAAWVSHVRVP</sequence>
<evidence type="ECO:0000313" key="2">
    <source>
        <dbReference type="Proteomes" id="UP000828924"/>
    </source>
</evidence>
<proteinExistence type="predicted"/>
<keyword evidence="2" id="KW-1185">Reference proteome</keyword>
<reference evidence="1 2" key="1">
    <citation type="submission" date="2021-03" db="EMBL/GenBank/DDBJ databases">
        <title>Complete genome of Streptomyces formicae strain 1H-GS9 (DSM 100524).</title>
        <authorList>
            <person name="Atanasov K.E."/>
            <person name="Altabella T."/>
            <person name="Ferrer A."/>
        </authorList>
    </citation>
    <scope>NUCLEOTIDE SEQUENCE [LARGE SCALE GENOMIC DNA]</scope>
    <source>
        <strain evidence="1 2">1H-GS9</strain>
    </source>
</reference>
<dbReference type="Proteomes" id="UP000828924">
    <property type="component" value="Chromosome"/>
</dbReference>
<accession>A0ABY3WSN8</accession>